<keyword evidence="2" id="KW-1185">Reference proteome</keyword>
<feature type="non-terminal residue" evidence="1">
    <location>
        <position position="433"/>
    </location>
</feature>
<organism evidence="1 2">
    <name type="scientific">Kickxella alabastrina</name>
    <dbReference type="NCBI Taxonomy" id="61397"/>
    <lineage>
        <taxon>Eukaryota</taxon>
        <taxon>Fungi</taxon>
        <taxon>Fungi incertae sedis</taxon>
        <taxon>Zoopagomycota</taxon>
        <taxon>Kickxellomycotina</taxon>
        <taxon>Kickxellomycetes</taxon>
        <taxon>Kickxellales</taxon>
        <taxon>Kickxellaceae</taxon>
        <taxon>Kickxella</taxon>
    </lineage>
</organism>
<evidence type="ECO:0000313" key="2">
    <source>
        <dbReference type="Proteomes" id="UP001150581"/>
    </source>
</evidence>
<proteinExistence type="predicted"/>
<sequence length="433" mass="44568">SSAVVAELETPEASADAVVPQAEIKEAAPAPAQASAAVADVEAAPAPVPVPTPALVVPAVAPAVAPPVAAEPAAAAAAPQGPLTTYLQQQQQQQQYVHSQAQAHPSASAISQMPLPNDYGAAALYGADAQRNMMGFYDNYGYNQFVANKDASAAATEPQAAVTSGPQTAGINGANNIGQAGLFPQQIPQPFGMNHGMPYYNPYYYSMMQPGSQFPNPAAFGNNPALAAAYGQPFMKQGMYPIYPGTNPQGLQSVGSQQQQPQAQAQQQSVQQPGQQGNQAQQPTGQQGAAGNQQQAGAKGASQNNAGNPYANINAQKAGNPYGHYSANIGAGFNVYEQDPAALSNSPQQFGLGGIPGMFSASKTGGKDANAKGIPPSGTAPVIGGTTYYSTPQQLGGYPSQVNNTHPQQGFSHHQQPYYASYAPSYGQTQTPH</sequence>
<accession>A0ACC1HYK7</accession>
<feature type="non-terminal residue" evidence="1">
    <location>
        <position position="1"/>
    </location>
</feature>
<name>A0ACC1HYK7_9FUNG</name>
<dbReference type="Proteomes" id="UP001150581">
    <property type="component" value="Unassembled WGS sequence"/>
</dbReference>
<gene>
    <name evidence="1" type="ORF">LPJ66_011919</name>
</gene>
<reference evidence="1" key="1">
    <citation type="submission" date="2022-07" db="EMBL/GenBank/DDBJ databases">
        <title>Phylogenomic reconstructions and comparative analyses of Kickxellomycotina fungi.</title>
        <authorList>
            <person name="Reynolds N.K."/>
            <person name="Stajich J.E."/>
            <person name="Barry K."/>
            <person name="Grigoriev I.V."/>
            <person name="Crous P."/>
            <person name="Smith M.E."/>
        </authorList>
    </citation>
    <scope>NUCLEOTIDE SEQUENCE</scope>
    <source>
        <strain evidence="1">Benny 63K</strain>
    </source>
</reference>
<protein>
    <submittedName>
        <fullName evidence="1">Uncharacterized protein</fullName>
    </submittedName>
</protein>
<comment type="caution">
    <text evidence="1">The sequence shown here is derived from an EMBL/GenBank/DDBJ whole genome shotgun (WGS) entry which is preliminary data.</text>
</comment>
<dbReference type="EMBL" id="JANBPG010003964">
    <property type="protein sequence ID" value="KAJ1878277.1"/>
    <property type="molecule type" value="Genomic_DNA"/>
</dbReference>
<evidence type="ECO:0000313" key="1">
    <source>
        <dbReference type="EMBL" id="KAJ1878277.1"/>
    </source>
</evidence>